<dbReference type="SMART" id="SM01340">
    <property type="entry name" value="DNA_mis_repair"/>
    <property type="match status" value="1"/>
</dbReference>
<dbReference type="NCBIfam" id="TIGR00585">
    <property type="entry name" value="mutl"/>
    <property type="match status" value="1"/>
</dbReference>
<keyword evidence="3 4" id="KW-0234">DNA repair</keyword>
<protein>
    <recommendedName>
        <fullName evidence="4">DNA mismatch repair protein MutL</fullName>
    </recommendedName>
</protein>
<dbReference type="SMART" id="SM00853">
    <property type="entry name" value="MutL_C"/>
    <property type="match status" value="1"/>
</dbReference>
<dbReference type="InterPro" id="IPR014721">
    <property type="entry name" value="Ribsml_uS5_D2-typ_fold_subgr"/>
</dbReference>
<evidence type="ECO:0000256" key="1">
    <source>
        <dbReference type="ARBA" id="ARBA00006082"/>
    </source>
</evidence>
<dbReference type="InterPro" id="IPR014790">
    <property type="entry name" value="MutL_C"/>
</dbReference>
<dbReference type="FunFam" id="3.30.565.10:FF:000003">
    <property type="entry name" value="DNA mismatch repair endonuclease MutL"/>
    <property type="match status" value="1"/>
</dbReference>
<dbReference type="GO" id="GO:0030983">
    <property type="term" value="F:mismatched DNA binding"/>
    <property type="evidence" value="ECO:0007669"/>
    <property type="project" value="InterPro"/>
</dbReference>
<dbReference type="CDD" id="cd00782">
    <property type="entry name" value="MutL_Trans"/>
    <property type="match status" value="1"/>
</dbReference>
<comment type="similarity">
    <text evidence="1 4">Belongs to the DNA mismatch repair MutL/HexB family.</text>
</comment>
<evidence type="ECO:0000256" key="2">
    <source>
        <dbReference type="ARBA" id="ARBA00022763"/>
    </source>
</evidence>
<dbReference type="CDD" id="cd16926">
    <property type="entry name" value="HATPase_MutL-MLH-PMS-like"/>
    <property type="match status" value="1"/>
</dbReference>
<dbReference type="GO" id="GO:0032300">
    <property type="term" value="C:mismatch repair complex"/>
    <property type="evidence" value="ECO:0007669"/>
    <property type="project" value="InterPro"/>
</dbReference>
<dbReference type="STRING" id="1120995.SAMN02745245_00091"/>
<dbReference type="Gene3D" id="3.30.230.10">
    <property type="match status" value="1"/>
</dbReference>
<dbReference type="InterPro" id="IPR042121">
    <property type="entry name" value="MutL_C_regsub"/>
</dbReference>
<keyword evidence="8" id="KW-1185">Reference proteome</keyword>
<dbReference type="InterPro" id="IPR036890">
    <property type="entry name" value="HATPase_C_sf"/>
</dbReference>
<evidence type="ECO:0000259" key="6">
    <source>
        <dbReference type="SMART" id="SM01340"/>
    </source>
</evidence>
<evidence type="ECO:0000313" key="7">
    <source>
        <dbReference type="EMBL" id="SHG93822.1"/>
    </source>
</evidence>
<feature type="domain" description="DNA mismatch repair protein S5" evidence="6">
    <location>
        <begin position="208"/>
        <end position="326"/>
    </location>
</feature>
<keyword evidence="2 4" id="KW-0227">DNA damage</keyword>
<dbReference type="GO" id="GO:0140664">
    <property type="term" value="F:ATP-dependent DNA damage sensor activity"/>
    <property type="evidence" value="ECO:0007669"/>
    <property type="project" value="InterPro"/>
</dbReference>
<dbReference type="RefSeq" id="WP_073182751.1">
    <property type="nucleotide sequence ID" value="NZ_FQXI01000001.1"/>
</dbReference>
<dbReference type="Proteomes" id="UP000184032">
    <property type="component" value="Unassembled WGS sequence"/>
</dbReference>
<feature type="domain" description="MutL C-terminal dimerisation" evidence="5">
    <location>
        <begin position="430"/>
        <end position="573"/>
    </location>
</feature>
<evidence type="ECO:0000313" key="8">
    <source>
        <dbReference type="Proteomes" id="UP000184032"/>
    </source>
</evidence>
<dbReference type="InterPro" id="IPR020667">
    <property type="entry name" value="DNA_mismatch_repair_MutL"/>
</dbReference>
<dbReference type="InterPro" id="IPR037198">
    <property type="entry name" value="MutL_C_sf"/>
</dbReference>
<dbReference type="GO" id="GO:0006298">
    <property type="term" value="P:mismatch repair"/>
    <property type="evidence" value="ECO:0007669"/>
    <property type="project" value="UniProtKB-UniRule"/>
</dbReference>
<dbReference type="InterPro" id="IPR002099">
    <property type="entry name" value="MutL/Mlh/PMS"/>
</dbReference>
<dbReference type="PANTHER" id="PTHR10073:SF12">
    <property type="entry name" value="DNA MISMATCH REPAIR PROTEIN MLH1"/>
    <property type="match status" value="1"/>
</dbReference>
<dbReference type="Gene3D" id="3.30.1540.20">
    <property type="entry name" value="MutL, C-terminal domain, dimerisation subdomain"/>
    <property type="match status" value="1"/>
</dbReference>
<dbReference type="InterPro" id="IPR020568">
    <property type="entry name" value="Ribosomal_Su5_D2-typ_SF"/>
</dbReference>
<sequence>MSIIVLDEATVSKIAAGEIIENPASIVKELIENSIDANSKNIIVEIKGSIGDFIRITDDGDGMDESDLNLAFLRHATSKLRTVEDLNNIVSLGFRGEALASISHISKLEVLTKTEDSLTGLRAEISNGKIDKLNNVGLPKGTTFFVRDVFFNTPVRKKYLKNDNVEFNYIYEVVQKISLGNPDISIKLIRDNKVIMNTNSEANIKNRIFSILGRDIASNLLNNTFNSESYKINIYFSNNKLYRSNRMHQYIYINGRYVKNLEISKIIEKYYYSLIPLNRYPVFLLYLDIDPILVDVNIHPKKHEVKLSKDNNVLAIIGETVEEVLYPNRRIPDPIESYKENKTEEKSVFEIFNDNLINSNKSEIVQDNFIKNNVNAIEDTEDFQSKNVKISEYEVLKDESEDYNANAESENIFEGNKFSKIDNSILDAKIVGILFKTFIILENTALEKIYLVDQHAAHERIMYEKYKRQYESSSVLKQILLKPEVISLSPEEMSKVQNNLTQFQNLGFEIEEFGDNTLILREIPMVFGEGSYTNFIYDAISSLDRNIKSSYEVDPYKIMKKACKSAVKAGDRLSNIEVDYLLKDLINCDNPYTCPHGRPTIIEVKKYDIEKLFLRE</sequence>
<dbReference type="InterPro" id="IPR014762">
    <property type="entry name" value="DNA_mismatch_repair_CS"/>
</dbReference>
<name>A0A1M5NWD6_9FIRM</name>
<dbReference type="InterPro" id="IPR038973">
    <property type="entry name" value="MutL/Mlh/Pms-like"/>
</dbReference>
<organism evidence="7 8">
    <name type="scientific">Anaerosphaera aminiphila DSM 21120</name>
    <dbReference type="NCBI Taxonomy" id="1120995"/>
    <lineage>
        <taxon>Bacteria</taxon>
        <taxon>Bacillati</taxon>
        <taxon>Bacillota</taxon>
        <taxon>Tissierellia</taxon>
        <taxon>Tissierellales</taxon>
        <taxon>Peptoniphilaceae</taxon>
        <taxon>Anaerosphaera</taxon>
    </lineage>
</organism>
<proteinExistence type="inferred from homology"/>
<dbReference type="Pfam" id="PF08676">
    <property type="entry name" value="MutL_C"/>
    <property type="match status" value="1"/>
</dbReference>
<dbReference type="OrthoDB" id="9763467at2"/>
<dbReference type="SUPFAM" id="SSF55874">
    <property type="entry name" value="ATPase domain of HSP90 chaperone/DNA topoisomerase II/histidine kinase"/>
    <property type="match status" value="1"/>
</dbReference>
<dbReference type="SUPFAM" id="SSF54211">
    <property type="entry name" value="Ribosomal protein S5 domain 2-like"/>
    <property type="match status" value="1"/>
</dbReference>
<dbReference type="Gene3D" id="3.30.565.10">
    <property type="entry name" value="Histidine kinase-like ATPase, C-terminal domain"/>
    <property type="match status" value="1"/>
</dbReference>
<dbReference type="PANTHER" id="PTHR10073">
    <property type="entry name" value="DNA MISMATCH REPAIR PROTEIN MLH, PMS, MUTL"/>
    <property type="match status" value="1"/>
</dbReference>
<dbReference type="EMBL" id="FQXI01000001">
    <property type="protein sequence ID" value="SHG93822.1"/>
    <property type="molecule type" value="Genomic_DNA"/>
</dbReference>
<dbReference type="PROSITE" id="PS00058">
    <property type="entry name" value="DNA_MISMATCH_REPAIR_1"/>
    <property type="match status" value="1"/>
</dbReference>
<comment type="function">
    <text evidence="4">This protein is involved in the repair of mismatches in DNA. It is required for dam-dependent methyl-directed DNA mismatch repair. May act as a 'molecular matchmaker', a protein that promotes the formation of a stable complex between two or more DNA-binding proteins in an ATP-dependent manner without itself being part of a final effector complex.</text>
</comment>
<dbReference type="HAMAP" id="MF_00149">
    <property type="entry name" value="DNA_mis_repair"/>
    <property type="match status" value="1"/>
</dbReference>
<dbReference type="AlphaFoldDB" id="A0A1M5NWD6"/>
<dbReference type="Pfam" id="PF13589">
    <property type="entry name" value="HATPase_c_3"/>
    <property type="match status" value="1"/>
</dbReference>
<evidence type="ECO:0000256" key="3">
    <source>
        <dbReference type="ARBA" id="ARBA00023204"/>
    </source>
</evidence>
<dbReference type="SUPFAM" id="SSF118116">
    <property type="entry name" value="DNA mismatch repair protein MutL"/>
    <property type="match status" value="1"/>
</dbReference>
<dbReference type="GO" id="GO:0005524">
    <property type="term" value="F:ATP binding"/>
    <property type="evidence" value="ECO:0007669"/>
    <property type="project" value="InterPro"/>
</dbReference>
<dbReference type="Gene3D" id="3.30.1370.100">
    <property type="entry name" value="MutL, C-terminal domain, regulatory subdomain"/>
    <property type="match status" value="1"/>
</dbReference>
<dbReference type="InterPro" id="IPR042120">
    <property type="entry name" value="MutL_C_dimsub"/>
</dbReference>
<evidence type="ECO:0000256" key="4">
    <source>
        <dbReference type="HAMAP-Rule" id="MF_00149"/>
    </source>
</evidence>
<dbReference type="GO" id="GO:0016887">
    <property type="term" value="F:ATP hydrolysis activity"/>
    <property type="evidence" value="ECO:0007669"/>
    <property type="project" value="InterPro"/>
</dbReference>
<gene>
    <name evidence="4" type="primary">mutL</name>
    <name evidence="7" type="ORF">SAMN02745245_00091</name>
</gene>
<dbReference type="Pfam" id="PF01119">
    <property type="entry name" value="DNA_mis_repair"/>
    <property type="match status" value="1"/>
</dbReference>
<dbReference type="InterPro" id="IPR013507">
    <property type="entry name" value="DNA_mismatch_S5_2-like"/>
</dbReference>
<accession>A0A1M5NWD6</accession>
<evidence type="ECO:0000259" key="5">
    <source>
        <dbReference type="SMART" id="SM00853"/>
    </source>
</evidence>
<reference evidence="7 8" key="1">
    <citation type="submission" date="2016-11" db="EMBL/GenBank/DDBJ databases">
        <authorList>
            <person name="Jaros S."/>
            <person name="Januszkiewicz K."/>
            <person name="Wedrychowicz H."/>
        </authorList>
    </citation>
    <scope>NUCLEOTIDE SEQUENCE [LARGE SCALE GENOMIC DNA]</scope>
    <source>
        <strain evidence="7 8">DSM 21120</strain>
    </source>
</reference>